<dbReference type="EMBL" id="VTUX01000007">
    <property type="protein sequence ID" value="KAA1189617.1"/>
    <property type="molecule type" value="Genomic_DNA"/>
</dbReference>
<feature type="compositionally biased region" description="Basic and acidic residues" evidence="4">
    <location>
        <begin position="478"/>
        <end position="489"/>
    </location>
</feature>
<comment type="caution">
    <text evidence="5">The sequence shown here is derived from an EMBL/GenBank/DDBJ whole genome shotgun (WGS) entry which is preliminary data.</text>
</comment>
<dbReference type="Gene3D" id="3.50.50.60">
    <property type="entry name" value="FAD/NAD(P)-binding domain"/>
    <property type="match status" value="2"/>
</dbReference>
<accession>A0A5B0WT14</accession>
<dbReference type="PIRSF" id="PIRSF000332">
    <property type="entry name" value="FMO"/>
    <property type="match status" value="1"/>
</dbReference>
<dbReference type="GO" id="GO:0004499">
    <property type="term" value="F:N,N-dimethylaniline monooxygenase activity"/>
    <property type="evidence" value="ECO:0007669"/>
    <property type="project" value="InterPro"/>
</dbReference>
<dbReference type="PRINTS" id="PR00469">
    <property type="entry name" value="PNDRDTASEII"/>
</dbReference>
<sequence length="499" mass="56313">MQQASNSKNPSVAVIGAGMTGILMAIKLREAGIEDVTILEKADQLGGTWRENTYPGVACDVPAHMYTYSFRGNPEWSHRFARGSEIQAYFQQVADEQGISGKIRFNEAVETCHYVDGKWQLTTSQGNFLEVDFVVSATGILHHPAYPDIKGLDTFQGKMWHTARWNHDVDLAGKRVGIIGTGSTACQVIGEIARTSGELTVFQRTPQWIIRVPDKEYSERDKASLRGKQEKLAALSRRYAFVLRNTFSKAVTGSKLQHAYMSWSAKRNLRKSVRDPELRARLTPDYPVGCKRLIINSTFYDAIQRENVSLETTAIERICEQGVVTSDGVTHELDVLILATGFHPFNFMRPMDLRGRNGLSIDEAWSKKVQAYRSVCLPGFPNFFLMLGPNTPIGNYSVIAMSEVQAAYILKLIDQWRAGKLPVVEATEAAKRRFNDYLREGMKNTVWVGGCQSWYLDDDGDPAMWPYSWQQWEKELQQPDPDDFVREEPAEQEPLRPAA</sequence>
<dbReference type="RefSeq" id="WP_149612227.1">
    <property type="nucleotide sequence ID" value="NZ_VTUX01000007.1"/>
</dbReference>
<dbReference type="InterPro" id="IPR020946">
    <property type="entry name" value="Flavin_mOase-like"/>
</dbReference>
<evidence type="ECO:0000313" key="5">
    <source>
        <dbReference type="EMBL" id="KAA1189617.1"/>
    </source>
</evidence>
<dbReference type="PANTHER" id="PTHR42877:SF4">
    <property type="entry name" value="FAD_NAD(P)-BINDING DOMAIN-CONTAINING PROTEIN-RELATED"/>
    <property type="match status" value="1"/>
</dbReference>
<keyword evidence="1" id="KW-0285">Flavoprotein</keyword>
<feature type="region of interest" description="Disordered" evidence="4">
    <location>
        <begin position="478"/>
        <end position="499"/>
    </location>
</feature>
<reference evidence="5 6" key="1">
    <citation type="submission" date="2019-09" db="EMBL/GenBank/DDBJ databases">
        <authorList>
            <person name="Chen X.-Y."/>
        </authorList>
    </citation>
    <scope>NUCLEOTIDE SEQUENCE [LARGE SCALE GENOMIC DNA]</scope>
    <source>
        <strain evidence="5 6">NY5</strain>
    </source>
</reference>
<dbReference type="InterPro" id="IPR000960">
    <property type="entry name" value="Flavin_mOase"/>
</dbReference>
<keyword evidence="3" id="KW-0560">Oxidoreductase</keyword>
<evidence type="ECO:0000256" key="3">
    <source>
        <dbReference type="ARBA" id="ARBA00023002"/>
    </source>
</evidence>
<evidence type="ECO:0000256" key="1">
    <source>
        <dbReference type="ARBA" id="ARBA00022630"/>
    </source>
</evidence>
<dbReference type="GO" id="GO:0050661">
    <property type="term" value="F:NADP binding"/>
    <property type="evidence" value="ECO:0007669"/>
    <property type="project" value="InterPro"/>
</dbReference>
<gene>
    <name evidence="5" type="ORF">F0M18_14810</name>
</gene>
<proteinExistence type="predicted"/>
<evidence type="ECO:0000256" key="4">
    <source>
        <dbReference type="SAM" id="MobiDB-lite"/>
    </source>
</evidence>
<keyword evidence="2" id="KW-0274">FAD</keyword>
<name>A0A5B0WT14_9GAMM</name>
<dbReference type="PANTHER" id="PTHR42877">
    <property type="entry name" value="L-ORNITHINE N(5)-MONOOXYGENASE-RELATED"/>
    <property type="match status" value="1"/>
</dbReference>
<evidence type="ECO:0000256" key="2">
    <source>
        <dbReference type="ARBA" id="ARBA00022827"/>
    </source>
</evidence>
<dbReference type="Proteomes" id="UP000323708">
    <property type="component" value="Unassembled WGS sequence"/>
</dbReference>
<dbReference type="AlphaFoldDB" id="A0A5B0WT14"/>
<evidence type="ECO:0000313" key="6">
    <source>
        <dbReference type="Proteomes" id="UP000323708"/>
    </source>
</evidence>
<dbReference type="InterPro" id="IPR036188">
    <property type="entry name" value="FAD/NAD-bd_sf"/>
</dbReference>
<dbReference type="InterPro" id="IPR051209">
    <property type="entry name" value="FAD-bind_Monooxygenase_sf"/>
</dbReference>
<keyword evidence="6" id="KW-1185">Reference proteome</keyword>
<protein>
    <submittedName>
        <fullName evidence="5">NAD(P)/FAD-dependent oxidoreductase</fullName>
    </submittedName>
</protein>
<dbReference type="Pfam" id="PF00743">
    <property type="entry name" value="FMO-like"/>
    <property type="match status" value="1"/>
</dbReference>
<dbReference type="GO" id="GO:0050660">
    <property type="term" value="F:flavin adenine dinucleotide binding"/>
    <property type="evidence" value="ECO:0007669"/>
    <property type="project" value="InterPro"/>
</dbReference>
<dbReference type="SUPFAM" id="SSF51905">
    <property type="entry name" value="FAD/NAD(P)-binding domain"/>
    <property type="match status" value="1"/>
</dbReference>
<organism evidence="5 6">
    <name type="scientific">Pseudohalioglobus sediminis</name>
    <dbReference type="NCBI Taxonomy" id="2606449"/>
    <lineage>
        <taxon>Bacteria</taxon>
        <taxon>Pseudomonadati</taxon>
        <taxon>Pseudomonadota</taxon>
        <taxon>Gammaproteobacteria</taxon>
        <taxon>Cellvibrionales</taxon>
        <taxon>Halieaceae</taxon>
        <taxon>Pseudohalioglobus</taxon>
    </lineage>
</organism>